<dbReference type="Gene3D" id="3.40.50.1820">
    <property type="entry name" value="alpha/beta hydrolase"/>
    <property type="match status" value="1"/>
</dbReference>
<gene>
    <name evidence="5" type="ORF">FKV24_003615</name>
</gene>
<accession>A0A508B3M6</accession>
<dbReference type="InterPro" id="IPR029058">
    <property type="entry name" value="AB_hydrolase_fold"/>
</dbReference>
<dbReference type="AlphaFoldDB" id="A0A508B3M6"/>
<feature type="compositionally biased region" description="Gly residues" evidence="2">
    <location>
        <begin position="827"/>
        <end position="836"/>
    </location>
</feature>
<feature type="region of interest" description="Disordered" evidence="2">
    <location>
        <begin position="180"/>
        <end position="202"/>
    </location>
</feature>
<feature type="domain" description="Peptidase S9 prolyl oligopeptidase catalytic" evidence="4">
    <location>
        <begin position="595"/>
        <end position="807"/>
    </location>
</feature>
<dbReference type="GO" id="GO:0006508">
    <property type="term" value="P:proteolysis"/>
    <property type="evidence" value="ECO:0007669"/>
    <property type="project" value="InterPro"/>
</dbReference>
<reference evidence="5 6" key="1">
    <citation type="submission" date="2019-10" db="EMBL/GenBank/DDBJ databases">
        <title>Lysobacter alkalisoli sp. nov., isolated from saline-alkaline soil.</title>
        <authorList>
            <person name="Sun J.-Q."/>
        </authorList>
    </citation>
    <scope>NUCLEOTIDE SEQUENCE [LARGE SCALE GENOMIC DNA]</scope>
    <source>
        <strain evidence="5 6">KCTC 42381</strain>
    </source>
</reference>
<dbReference type="SUPFAM" id="SSF82171">
    <property type="entry name" value="DPP6 N-terminal domain-like"/>
    <property type="match status" value="1"/>
</dbReference>
<evidence type="ECO:0000313" key="6">
    <source>
        <dbReference type="Proteomes" id="UP000320431"/>
    </source>
</evidence>
<comment type="caution">
    <text evidence="5">The sequence shown here is derived from an EMBL/GenBank/DDBJ whole genome shotgun (WGS) entry which is preliminary data.</text>
</comment>
<name>A0A508B3M6_9GAMM</name>
<evidence type="ECO:0000256" key="1">
    <source>
        <dbReference type="ARBA" id="ARBA00022801"/>
    </source>
</evidence>
<evidence type="ECO:0000256" key="3">
    <source>
        <dbReference type="SAM" id="SignalP"/>
    </source>
</evidence>
<dbReference type="Pfam" id="PF00326">
    <property type="entry name" value="Peptidase_S9"/>
    <property type="match status" value="1"/>
</dbReference>
<dbReference type="PANTHER" id="PTHR42776:SF27">
    <property type="entry name" value="DIPEPTIDYL PEPTIDASE FAMILY MEMBER 6"/>
    <property type="match status" value="1"/>
</dbReference>
<protein>
    <submittedName>
        <fullName evidence="5">Alpha/beta fold hydrolase</fullName>
    </submittedName>
</protein>
<proteinExistence type="predicted"/>
<dbReference type="Proteomes" id="UP000320431">
    <property type="component" value="Unassembled WGS sequence"/>
</dbReference>
<feature type="chain" id="PRO_5043456219" evidence="3">
    <location>
        <begin position="19"/>
        <end position="836"/>
    </location>
</feature>
<dbReference type="EMBL" id="VICD02000049">
    <property type="protein sequence ID" value="KAB8198131.1"/>
    <property type="molecule type" value="Genomic_DNA"/>
</dbReference>
<feature type="region of interest" description="Disordered" evidence="2">
    <location>
        <begin position="812"/>
        <end position="836"/>
    </location>
</feature>
<evidence type="ECO:0000256" key="2">
    <source>
        <dbReference type="SAM" id="MobiDB-lite"/>
    </source>
</evidence>
<sequence>MAAMLAMLCLLAVADAAAAMRRIDPGEDPGLKPDEGLVVLAVDANAQISSIRVDHAGGGNAEVLNYLGQGRTLGLYAAAAGEYEWARINVTGWNVRTRFDLKGENYRFEVIAGQISYPGELVMRPLGWTSARIHVANHGLPAIDWLERNHPGPYRQYRFAYAGHYPDPFPEFYRAARADDERPPAELDSGREPPKPASLPVDAETMWRPGRIGDYSLSPSGRLFAEAVRDDDGDWSLRLLDLQTGGEQTLLTRRRAPGMVVWKDDFTLVVEEPGNSYSHVVYRVALGGADGAHRVQRVPIIGKGRVVDLLPDDPEAILFEGYDSHRQLAVHRVVLRGDRDIRGFATAKTRDRLNKGVERDIAWFADGHGRLRAAVALRDEEAVLLYGRDGVYEEVLRPRPEGGFEPAGLSFDGATIYGFSDEGRPQRELVAFDPVRRQVVRTLFSKEGIDIVGLVVDERREPVAARYYLSGQLVTEYFAESGQALERQLREAFPGQTVAVVDRSDDGRQLILWVDGSDRPARLYHLDAAAGRAALLEESAPWLDGLAFAPTRVLRVDSTDGLPVEAFLTLPAGAGDKPLVVFPHGGPIGVSDRRHFDREVQFLALQGFAVLQVNFRGSEGYGRAFREAGMGSYGTRIEDDIEAALQAALAAHPVDGKRVCMLGSSYGGYSALISAIRWPDRFRCAVSISGVSDRPLFFTASDSVRDASLRPLMERMMGDPRTQLEQMKAASPLYRVDELRVPLMLVHGREDDRVDFEHTRRLVRMLNLRGRPPVVLAFPRMGHGFTDPVAIDIAWTGIAGFLQQHLGPVTAAAGAGGGRDDMATDAGAGGGSIGKP</sequence>
<feature type="compositionally biased region" description="Basic and acidic residues" evidence="2">
    <location>
        <begin position="180"/>
        <end position="194"/>
    </location>
</feature>
<keyword evidence="1 5" id="KW-0378">Hydrolase</keyword>
<evidence type="ECO:0000313" key="5">
    <source>
        <dbReference type="EMBL" id="KAB8198131.1"/>
    </source>
</evidence>
<feature type="signal peptide" evidence="3">
    <location>
        <begin position="1"/>
        <end position="18"/>
    </location>
</feature>
<dbReference type="PANTHER" id="PTHR42776">
    <property type="entry name" value="SERINE PEPTIDASE S9 FAMILY MEMBER"/>
    <property type="match status" value="1"/>
</dbReference>
<dbReference type="GO" id="GO:0004252">
    <property type="term" value="F:serine-type endopeptidase activity"/>
    <property type="evidence" value="ECO:0007669"/>
    <property type="project" value="TreeGrafter"/>
</dbReference>
<evidence type="ECO:0000259" key="4">
    <source>
        <dbReference type="Pfam" id="PF00326"/>
    </source>
</evidence>
<dbReference type="InterPro" id="IPR001375">
    <property type="entry name" value="Peptidase_S9_cat"/>
</dbReference>
<organism evidence="5 6">
    <name type="scientific">Marilutibacter maris</name>
    <dbReference type="NCBI Taxonomy" id="1605891"/>
    <lineage>
        <taxon>Bacteria</taxon>
        <taxon>Pseudomonadati</taxon>
        <taxon>Pseudomonadota</taxon>
        <taxon>Gammaproteobacteria</taxon>
        <taxon>Lysobacterales</taxon>
        <taxon>Lysobacteraceae</taxon>
        <taxon>Marilutibacter</taxon>
    </lineage>
</organism>
<keyword evidence="3" id="KW-0732">Signal</keyword>
<dbReference type="SUPFAM" id="SSF53474">
    <property type="entry name" value="alpha/beta-Hydrolases"/>
    <property type="match status" value="1"/>
</dbReference>